<dbReference type="AlphaFoldDB" id="A0AAQ4D7Y7"/>
<organism evidence="1 2">
    <name type="scientific">Amblyomma americanum</name>
    <name type="common">Lone star tick</name>
    <dbReference type="NCBI Taxonomy" id="6943"/>
    <lineage>
        <taxon>Eukaryota</taxon>
        <taxon>Metazoa</taxon>
        <taxon>Ecdysozoa</taxon>
        <taxon>Arthropoda</taxon>
        <taxon>Chelicerata</taxon>
        <taxon>Arachnida</taxon>
        <taxon>Acari</taxon>
        <taxon>Parasitiformes</taxon>
        <taxon>Ixodida</taxon>
        <taxon>Ixodoidea</taxon>
        <taxon>Ixodidae</taxon>
        <taxon>Amblyomminae</taxon>
        <taxon>Amblyomma</taxon>
    </lineage>
</organism>
<protein>
    <submittedName>
        <fullName evidence="1">Uncharacterized protein</fullName>
    </submittedName>
</protein>
<name>A0AAQ4D7Y7_AMBAM</name>
<accession>A0AAQ4D7Y7</accession>
<dbReference type="EMBL" id="JARKHS020033980">
    <property type="protein sequence ID" value="KAK8758577.1"/>
    <property type="molecule type" value="Genomic_DNA"/>
</dbReference>
<proteinExistence type="predicted"/>
<evidence type="ECO:0000313" key="1">
    <source>
        <dbReference type="EMBL" id="KAK8758577.1"/>
    </source>
</evidence>
<gene>
    <name evidence="1" type="ORF">V5799_003792</name>
</gene>
<comment type="caution">
    <text evidence="1">The sequence shown here is derived from an EMBL/GenBank/DDBJ whole genome shotgun (WGS) entry which is preliminary data.</text>
</comment>
<dbReference type="Proteomes" id="UP001321473">
    <property type="component" value="Unassembled WGS sequence"/>
</dbReference>
<evidence type="ECO:0000313" key="2">
    <source>
        <dbReference type="Proteomes" id="UP001321473"/>
    </source>
</evidence>
<keyword evidence="2" id="KW-1185">Reference proteome</keyword>
<sequence>MNFFVVLERRQFLSTIEPITLTPEPAHLFQEPTNEGPLITKKRQDLKRHPIAVCYGLCGPNGTAVH</sequence>
<reference evidence="1 2" key="1">
    <citation type="journal article" date="2023" name="Arcadia Sci">
        <title>De novo assembly of a long-read Amblyomma americanum tick genome.</title>
        <authorList>
            <person name="Chou S."/>
            <person name="Poskanzer K.E."/>
            <person name="Rollins M."/>
            <person name="Thuy-Boun P.S."/>
        </authorList>
    </citation>
    <scope>NUCLEOTIDE SEQUENCE [LARGE SCALE GENOMIC DNA]</scope>
    <source>
        <strain evidence="1">F_SG_1</strain>
        <tissue evidence="1">Salivary glands</tissue>
    </source>
</reference>